<keyword evidence="4 7" id="KW-0378">Hydrolase</keyword>
<dbReference type="Gene3D" id="2.160.20.10">
    <property type="entry name" value="Single-stranded right-handed beta-helix, Pectin lyase-like"/>
    <property type="match status" value="1"/>
</dbReference>
<evidence type="ECO:0000256" key="6">
    <source>
        <dbReference type="PROSITE-ProRule" id="PRU10040"/>
    </source>
</evidence>
<dbReference type="GO" id="GO:0030599">
    <property type="term" value="F:pectinesterase activity"/>
    <property type="evidence" value="ECO:0007669"/>
    <property type="project" value="UniProtKB-UniRule"/>
</dbReference>
<dbReference type="GO" id="GO:0045490">
    <property type="term" value="P:pectin catabolic process"/>
    <property type="evidence" value="ECO:0007669"/>
    <property type="project" value="UniProtKB-UniRule"/>
</dbReference>
<dbReference type="PANTHER" id="PTHR31707">
    <property type="entry name" value="PECTINESTERASE"/>
    <property type="match status" value="1"/>
</dbReference>
<sequence>MAKKVIVGLVATVLIGVVCAGAIIALVNSTKKASSHSDDNSSSLSATSKSMTAMCSTALHKDSCESTISKLQTNSSATPNEVFKSFVDLAIKEFESAAQNSAEVTKAKLAAGNDTRTAAAVSDCKKFLDDALEDMKGVSSLVGKDMKNLTAEADNIVHMLSSSMTYLYTCVDGFEDPKLNADMNNALNNATEMSSNVLGVITSIASFAEKLQSVDLGSLTSQGTNRKLLGYDMDKQGYPSWLSAGDRKLLQATTNSAKPNAVVAKDGSGQYKTINDAVKAIPKNHPGRYVIYVKAGVYDEIVMVPKGTDNVLMYGDGADKSIVTGDKSNVKDKVTTRLTSTFSVEGANFIAKDMGFRNTAGAVNHQAVALRISGDFGAFFKCRFDGFQDTLYTHAGRQFFRDCTVSGTIDFIFGNSAVVFQNCVIICNLPMDNQLNTVTAHGRTDPNMKTGIVLQNCQFVADKALEPVNTKIASYLGRPWKLYSRTVVMESSISDVIRPEGWVAWDGDFALKTLYYAEYANTGPGAATAGRVKWPTFHVINKAVATQFTAGPFLNSNNWIASTGVANYLGFNKA</sequence>
<dbReference type="GO" id="GO:0042545">
    <property type="term" value="P:cell wall modification"/>
    <property type="evidence" value="ECO:0007669"/>
    <property type="project" value="UniProtKB-UniRule"/>
</dbReference>
<keyword evidence="10" id="KW-1185">Reference proteome</keyword>
<dbReference type="InterPro" id="IPR000070">
    <property type="entry name" value="Pectinesterase_cat"/>
</dbReference>
<dbReference type="AlphaFoldDB" id="A0A833VJI3"/>
<gene>
    <name evidence="9" type="ORF">FCM35_KLT16117</name>
</gene>
<protein>
    <recommendedName>
        <fullName evidence="7">Pectinesterase</fullName>
        <ecNumber evidence="7">3.1.1.11</ecNumber>
    </recommendedName>
</protein>
<evidence type="ECO:0000259" key="8">
    <source>
        <dbReference type="SMART" id="SM00856"/>
    </source>
</evidence>
<dbReference type="InterPro" id="IPR006501">
    <property type="entry name" value="Pectinesterase_inhib_dom"/>
</dbReference>
<comment type="pathway">
    <text evidence="1 7">Glycan metabolism; pectin degradation; 2-dehydro-3-deoxy-D-gluconate from pectin: step 1/5.</text>
</comment>
<comment type="similarity">
    <text evidence="3">In the C-terminal section; belongs to the pectinesterase family.</text>
</comment>
<comment type="catalytic activity">
    <reaction evidence="7">
        <text>[(1-&gt;4)-alpha-D-galacturonosyl methyl ester](n) + n H2O = [(1-&gt;4)-alpha-D-galacturonosyl](n) + n methanol + n H(+)</text>
        <dbReference type="Rhea" id="RHEA:22380"/>
        <dbReference type="Rhea" id="RHEA-COMP:14570"/>
        <dbReference type="Rhea" id="RHEA-COMP:14573"/>
        <dbReference type="ChEBI" id="CHEBI:15377"/>
        <dbReference type="ChEBI" id="CHEBI:15378"/>
        <dbReference type="ChEBI" id="CHEBI:17790"/>
        <dbReference type="ChEBI" id="CHEBI:140522"/>
        <dbReference type="ChEBI" id="CHEBI:140523"/>
        <dbReference type="EC" id="3.1.1.11"/>
    </reaction>
</comment>
<evidence type="ECO:0000313" key="9">
    <source>
        <dbReference type="EMBL" id="KAF3340346.1"/>
    </source>
</evidence>
<keyword evidence="5 7" id="KW-0063">Aspartyl esterase</keyword>
<dbReference type="FunFam" id="2.160.20.10:FF:000001">
    <property type="entry name" value="Pectinesterase"/>
    <property type="match status" value="1"/>
</dbReference>
<comment type="similarity">
    <text evidence="2">In the N-terminal section; belongs to the PMEI family.</text>
</comment>
<dbReference type="SUPFAM" id="SSF51126">
    <property type="entry name" value="Pectin lyase-like"/>
    <property type="match status" value="1"/>
</dbReference>
<dbReference type="Pfam" id="PF01095">
    <property type="entry name" value="Pectinesterase"/>
    <property type="match status" value="1"/>
</dbReference>
<dbReference type="Gene3D" id="1.20.140.40">
    <property type="entry name" value="Invertase/pectin methylesterase inhibitor family protein"/>
    <property type="match status" value="1"/>
</dbReference>
<dbReference type="InterPro" id="IPR033131">
    <property type="entry name" value="Pectinesterase_Asp_AS"/>
</dbReference>
<dbReference type="GO" id="GO:0004857">
    <property type="term" value="F:enzyme inhibitor activity"/>
    <property type="evidence" value="ECO:0007669"/>
    <property type="project" value="InterPro"/>
</dbReference>
<dbReference type="EMBL" id="SWLB01000003">
    <property type="protein sequence ID" value="KAF3340346.1"/>
    <property type="molecule type" value="Genomic_DNA"/>
</dbReference>
<evidence type="ECO:0000256" key="4">
    <source>
        <dbReference type="ARBA" id="ARBA00022801"/>
    </source>
</evidence>
<dbReference type="SMART" id="SM00856">
    <property type="entry name" value="PMEI"/>
    <property type="match status" value="1"/>
</dbReference>
<feature type="active site" evidence="6">
    <location>
        <position position="410"/>
    </location>
</feature>
<dbReference type="NCBIfam" id="TIGR01614">
    <property type="entry name" value="PME_inhib"/>
    <property type="match status" value="1"/>
</dbReference>
<dbReference type="SUPFAM" id="SSF101148">
    <property type="entry name" value="Plant invertase/pectin methylesterase inhibitor"/>
    <property type="match status" value="1"/>
</dbReference>
<dbReference type="Proteomes" id="UP000623129">
    <property type="component" value="Unassembled WGS sequence"/>
</dbReference>
<proteinExistence type="inferred from homology"/>
<dbReference type="InterPro" id="IPR012334">
    <property type="entry name" value="Pectin_lyas_fold"/>
</dbReference>
<dbReference type="PROSITE" id="PS00503">
    <property type="entry name" value="PECTINESTERASE_2"/>
    <property type="match status" value="1"/>
</dbReference>
<dbReference type="CDD" id="cd15798">
    <property type="entry name" value="PMEI-like_3"/>
    <property type="match status" value="1"/>
</dbReference>
<organism evidence="9 10">
    <name type="scientific">Carex littledalei</name>
    <dbReference type="NCBI Taxonomy" id="544730"/>
    <lineage>
        <taxon>Eukaryota</taxon>
        <taxon>Viridiplantae</taxon>
        <taxon>Streptophyta</taxon>
        <taxon>Embryophyta</taxon>
        <taxon>Tracheophyta</taxon>
        <taxon>Spermatophyta</taxon>
        <taxon>Magnoliopsida</taxon>
        <taxon>Liliopsida</taxon>
        <taxon>Poales</taxon>
        <taxon>Cyperaceae</taxon>
        <taxon>Cyperoideae</taxon>
        <taxon>Cariceae</taxon>
        <taxon>Carex</taxon>
        <taxon>Carex subgen. Euthyceras</taxon>
    </lineage>
</organism>
<evidence type="ECO:0000256" key="3">
    <source>
        <dbReference type="ARBA" id="ARBA00007786"/>
    </source>
</evidence>
<dbReference type="EC" id="3.1.1.11" evidence="7"/>
<evidence type="ECO:0000256" key="7">
    <source>
        <dbReference type="RuleBase" id="RU000589"/>
    </source>
</evidence>
<feature type="domain" description="Pectinesterase inhibitor" evidence="8">
    <location>
        <begin position="46"/>
        <end position="200"/>
    </location>
</feature>
<reference evidence="9" key="1">
    <citation type="submission" date="2020-01" db="EMBL/GenBank/DDBJ databases">
        <title>Genome sequence of Kobresia littledalei, the first chromosome-level genome in the family Cyperaceae.</title>
        <authorList>
            <person name="Qu G."/>
        </authorList>
    </citation>
    <scope>NUCLEOTIDE SEQUENCE</scope>
    <source>
        <strain evidence="9">C.B.Clarke</strain>
        <tissue evidence="9">Leaf</tissue>
    </source>
</reference>
<comment type="caution">
    <text evidence="9">The sequence shown here is derived from an EMBL/GenBank/DDBJ whole genome shotgun (WGS) entry which is preliminary data.</text>
</comment>
<dbReference type="InterPro" id="IPR011050">
    <property type="entry name" value="Pectin_lyase_fold/virulence"/>
</dbReference>
<dbReference type="Pfam" id="PF04043">
    <property type="entry name" value="PMEI"/>
    <property type="match status" value="1"/>
</dbReference>
<evidence type="ECO:0000256" key="5">
    <source>
        <dbReference type="ARBA" id="ARBA00023085"/>
    </source>
</evidence>
<accession>A0A833VJI3</accession>
<dbReference type="OrthoDB" id="2019149at2759"/>
<evidence type="ECO:0000313" key="10">
    <source>
        <dbReference type="Proteomes" id="UP000623129"/>
    </source>
</evidence>
<dbReference type="InterPro" id="IPR035513">
    <property type="entry name" value="Invertase/methylesterase_inhib"/>
</dbReference>
<evidence type="ECO:0000256" key="1">
    <source>
        <dbReference type="ARBA" id="ARBA00005184"/>
    </source>
</evidence>
<name>A0A833VJI3_9POAL</name>
<dbReference type="UniPathway" id="UPA00545">
    <property type="reaction ID" value="UER00823"/>
</dbReference>
<evidence type="ECO:0000256" key="2">
    <source>
        <dbReference type="ARBA" id="ARBA00006027"/>
    </source>
</evidence>